<evidence type="ECO:0000313" key="2">
    <source>
        <dbReference type="EMBL" id="MDQ0480556.1"/>
    </source>
</evidence>
<name>A0ABU0JTX7_HATLI</name>
<accession>A0ABU0JTX7</accession>
<proteinExistence type="predicted"/>
<comment type="caution">
    <text evidence="2">The sequence shown here is derived from an EMBL/GenBank/DDBJ whole genome shotgun (WGS) entry which is preliminary data.</text>
</comment>
<organism evidence="2 3">
    <name type="scientific">Hathewaya limosa</name>
    <name type="common">Clostridium limosum</name>
    <dbReference type="NCBI Taxonomy" id="1536"/>
    <lineage>
        <taxon>Bacteria</taxon>
        <taxon>Bacillati</taxon>
        <taxon>Bacillota</taxon>
        <taxon>Clostridia</taxon>
        <taxon>Eubacteriales</taxon>
        <taxon>Clostridiaceae</taxon>
        <taxon>Hathewaya</taxon>
    </lineage>
</organism>
<feature type="region of interest" description="Disordered" evidence="1">
    <location>
        <begin position="62"/>
        <end position="86"/>
    </location>
</feature>
<dbReference type="Proteomes" id="UP001224418">
    <property type="component" value="Unassembled WGS sequence"/>
</dbReference>
<gene>
    <name evidence="2" type="ORF">QOZ93_002304</name>
</gene>
<reference evidence="2 3" key="1">
    <citation type="submission" date="2023-07" db="EMBL/GenBank/DDBJ databases">
        <title>Genomic Encyclopedia of Type Strains, Phase IV (KMG-IV): sequencing the most valuable type-strain genomes for metagenomic binning, comparative biology and taxonomic classification.</title>
        <authorList>
            <person name="Goeker M."/>
        </authorList>
    </citation>
    <scope>NUCLEOTIDE SEQUENCE [LARGE SCALE GENOMIC DNA]</scope>
    <source>
        <strain evidence="2 3">DSM 1400</strain>
    </source>
</reference>
<keyword evidence="3" id="KW-1185">Reference proteome</keyword>
<evidence type="ECO:0000256" key="1">
    <source>
        <dbReference type="SAM" id="MobiDB-lite"/>
    </source>
</evidence>
<protein>
    <submittedName>
        <fullName evidence="2">Uncharacterized protein</fullName>
    </submittedName>
</protein>
<evidence type="ECO:0000313" key="3">
    <source>
        <dbReference type="Proteomes" id="UP001224418"/>
    </source>
</evidence>
<feature type="compositionally biased region" description="Basic and acidic residues" evidence="1">
    <location>
        <begin position="65"/>
        <end position="76"/>
    </location>
</feature>
<dbReference type="EMBL" id="JAUSWN010000022">
    <property type="protein sequence ID" value="MDQ0480556.1"/>
    <property type="molecule type" value="Genomic_DNA"/>
</dbReference>
<sequence>MGKGKKFLLGGSLIFAGFILGSITKRSNKKNKGTSDLESDNTKKMYKLYGSDSLFCGYGENYSGDGKKTERDKEIDDGIDDYQNYD</sequence>
<dbReference type="RefSeq" id="WP_111940435.1">
    <property type="nucleotide sequence ID" value="NZ_BAAACJ010000010.1"/>
</dbReference>